<sequence>MTRLVRLLPDRALDRLAAANLRPHLPKGTTTT</sequence>
<dbReference type="EMBL" id="JAUSWV010000002">
    <property type="protein sequence ID" value="MDQ0585761.1"/>
    <property type="molecule type" value="Genomic_DNA"/>
</dbReference>
<reference evidence="1 2" key="1">
    <citation type="submission" date="2023-07" db="EMBL/GenBank/DDBJ databases">
        <title>Comparative genomics of wheat-associated soil bacteria to identify genetic determinants of phenazine resistance.</title>
        <authorList>
            <person name="Mouncey N."/>
        </authorList>
    </citation>
    <scope>NUCLEOTIDE SEQUENCE [LARGE SCALE GENOMIC DNA]</scope>
    <source>
        <strain evidence="1 2">B2I6</strain>
    </source>
</reference>
<comment type="caution">
    <text evidence="1">The sequence shown here is derived from an EMBL/GenBank/DDBJ whole genome shotgun (WGS) entry which is preliminary data.</text>
</comment>
<dbReference type="Proteomes" id="UP001230654">
    <property type="component" value="Unassembled WGS sequence"/>
</dbReference>
<evidence type="ECO:0000313" key="1">
    <source>
        <dbReference type="EMBL" id="MDQ0585761.1"/>
    </source>
</evidence>
<keyword evidence="2" id="KW-1185">Reference proteome</keyword>
<gene>
    <name evidence="1" type="ORF">QF030_007939</name>
</gene>
<protein>
    <submittedName>
        <fullName evidence="1">Uncharacterized protein</fullName>
    </submittedName>
</protein>
<organism evidence="1 2">
    <name type="scientific">Streptomyces rishiriensis</name>
    <dbReference type="NCBI Taxonomy" id="68264"/>
    <lineage>
        <taxon>Bacteria</taxon>
        <taxon>Bacillati</taxon>
        <taxon>Actinomycetota</taxon>
        <taxon>Actinomycetes</taxon>
        <taxon>Kitasatosporales</taxon>
        <taxon>Streptomycetaceae</taxon>
        <taxon>Streptomyces</taxon>
    </lineage>
</organism>
<accession>A0ABU0P2Z8</accession>
<evidence type="ECO:0000313" key="2">
    <source>
        <dbReference type="Proteomes" id="UP001230654"/>
    </source>
</evidence>
<proteinExistence type="predicted"/>
<name>A0ABU0P2Z8_STRRH</name>